<evidence type="ECO:0000256" key="10">
    <source>
        <dbReference type="ARBA" id="ARBA00022917"/>
    </source>
</evidence>
<evidence type="ECO:0000256" key="4">
    <source>
        <dbReference type="ARBA" id="ARBA00022490"/>
    </source>
</evidence>
<keyword evidence="10 13" id="KW-0648">Protein biosynthesis</keyword>
<dbReference type="GO" id="GO:0008270">
    <property type="term" value="F:zinc ion binding"/>
    <property type="evidence" value="ECO:0007669"/>
    <property type="project" value="UniProtKB-UniRule"/>
</dbReference>
<proteinExistence type="inferred from homology"/>
<keyword evidence="5 13" id="KW-0436">Ligase</keyword>
<evidence type="ECO:0000259" key="15">
    <source>
        <dbReference type="SMART" id="SM00840"/>
    </source>
</evidence>
<keyword evidence="8 13" id="KW-0862">Zinc</keyword>
<sequence length="478" mass="51886">MTLHLFDTATRTTRPFEPLQPGRAGVYVCGATVQGAPHIGHMRMAVAFDVLVRWLQRAGLEVTLIRNVTDIDDKILARSTEAGVPWWAWAQRHERMFTAAYDALGVLPPTYEPRATGHVTEMVELMETLVGRGHAYVTGEGDVWFDVRSFPEYGTLTNQRPEDLTPPTDEPSTAGASKRDPHDFALWKATKPTDPPGASWPTPYGRGRPGWHLECSAMAARYLGAAFDIHGGGLDLRFPHHENELAQSRAAGQDFASLWMHSAWVTQGGTKMSKSLGNSLLVSVLLEDVEPVVLRFALAAVHYRSMLEFSQETLADAEAAWARFAGFVTRAHEVLGEEPTVEQVRAAALPARFVAAMDDDLNVPAALAVVHEHLRAGNTAVTSGAGPEVLRSELVAVRGMLDVLGLDPAQWATRGGGSRAEGALEALVGAELEARAQARAAKDWATADAVRDRLTRAGIVVEDSPTGARWSLAQDQED</sequence>
<dbReference type="PANTHER" id="PTHR10890:SF30">
    <property type="entry name" value="CYSTEINE--TRNA LIGASE"/>
    <property type="match status" value="1"/>
</dbReference>
<evidence type="ECO:0000256" key="11">
    <source>
        <dbReference type="ARBA" id="ARBA00023146"/>
    </source>
</evidence>
<dbReference type="Pfam" id="PF09190">
    <property type="entry name" value="DALR_2"/>
    <property type="match status" value="1"/>
</dbReference>
<evidence type="ECO:0000256" key="1">
    <source>
        <dbReference type="ARBA" id="ARBA00004496"/>
    </source>
</evidence>
<dbReference type="SMART" id="SM00840">
    <property type="entry name" value="DALR_2"/>
    <property type="match status" value="1"/>
</dbReference>
<dbReference type="Pfam" id="PF23493">
    <property type="entry name" value="CysS_C"/>
    <property type="match status" value="1"/>
</dbReference>
<evidence type="ECO:0000313" key="16">
    <source>
        <dbReference type="EMBL" id="KGM10804.1"/>
    </source>
</evidence>
<dbReference type="FunFam" id="3.40.50.620:FF:000068">
    <property type="entry name" value="Cysteine--tRNA ligase"/>
    <property type="match status" value="1"/>
</dbReference>
<keyword evidence="6 13" id="KW-0479">Metal-binding</keyword>
<feature type="binding site" evidence="13">
    <location>
        <position position="215"/>
    </location>
    <ligand>
        <name>Zn(2+)</name>
        <dbReference type="ChEBI" id="CHEBI:29105"/>
    </ligand>
</feature>
<feature type="domain" description="Cysteinyl-tRNA synthetase class Ia DALR" evidence="15">
    <location>
        <begin position="352"/>
        <end position="412"/>
    </location>
</feature>
<dbReference type="Pfam" id="PF01406">
    <property type="entry name" value="tRNA-synt_1e"/>
    <property type="match status" value="1"/>
</dbReference>
<dbReference type="EC" id="6.1.1.16" evidence="13"/>
<dbReference type="GO" id="GO:0005829">
    <property type="term" value="C:cytosol"/>
    <property type="evidence" value="ECO:0007669"/>
    <property type="project" value="TreeGrafter"/>
</dbReference>
<dbReference type="InterPro" id="IPR009080">
    <property type="entry name" value="tRNAsynth_Ia_anticodon-bd"/>
</dbReference>
<keyword evidence="17" id="KW-1185">Reference proteome</keyword>
<dbReference type="Gene3D" id="1.20.120.1910">
    <property type="entry name" value="Cysteine-tRNA ligase, C-terminal anti-codon recognition domain"/>
    <property type="match status" value="1"/>
</dbReference>
<dbReference type="InterPro" id="IPR014729">
    <property type="entry name" value="Rossmann-like_a/b/a_fold"/>
</dbReference>
<dbReference type="AlphaFoldDB" id="A0A0A0BUK2"/>
<evidence type="ECO:0000256" key="3">
    <source>
        <dbReference type="ARBA" id="ARBA00011245"/>
    </source>
</evidence>
<feature type="short sequence motif" description="'HIGH' region" evidence="13">
    <location>
        <begin position="31"/>
        <end position="41"/>
    </location>
</feature>
<evidence type="ECO:0000256" key="6">
    <source>
        <dbReference type="ARBA" id="ARBA00022723"/>
    </source>
</evidence>
<keyword evidence="9 13" id="KW-0067">ATP-binding</keyword>
<keyword evidence="11 13" id="KW-0030">Aminoacyl-tRNA synthetase</keyword>
<comment type="subunit">
    <text evidence="3 13">Monomer.</text>
</comment>
<feature type="binding site" evidence="13">
    <location>
        <position position="29"/>
    </location>
    <ligand>
        <name>Zn(2+)</name>
        <dbReference type="ChEBI" id="CHEBI:29105"/>
    </ligand>
</feature>
<evidence type="ECO:0000313" key="17">
    <source>
        <dbReference type="Proteomes" id="UP000054314"/>
    </source>
</evidence>
<evidence type="ECO:0000256" key="5">
    <source>
        <dbReference type="ARBA" id="ARBA00022598"/>
    </source>
</evidence>
<dbReference type="HAMAP" id="MF_00041">
    <property type="entry name" value="Cys_tRNA_synth"/>
    <property type="match status" value="1"/>
</dbReference>
<dbReference type="Proteomes" id="UP000054314">
    <property type="component" value="Unassembled WGS sequence"/>
</dbReference>
<gene>
    <name evidence="13" type="primary">cysS</name>
    <name evidence="16" type="ORF">N869_02285</name>
</gene>
<evidence type="ECO:0000256" key="14">
    <source>
        <dbReference type="SAM" id="MobiDB-lite"/>
    </source>
</evidence>
<comment type="catalytic activity">
    <reaction evidence="12 13">
        <text>tRNA(Cys) + L-cysteine + ATP = L-cysteinyl-tRNA(Cys) + AMP + diphosphate</text>
        <dbReference type="Rhea" id="RHEA:17773"/>
        <dbReference type="Rhea" id="RHEA-COMP:9661"/>
        <dbReference type="Rhea" id="RHEA-COMP:9679"/>
        <dbReference type="ChEBI" id="CHEBI:30616"/>
        <dbReference type="ChEBI" id="CHEBI:33019"/>
        <dbReference type="ChEBI" id="CHEBI:35235"/>
        <dbReference type="ChEBI" id="CHEBI:78442"/>
        <dbReference type="ChEBI" id="CHEBI:78517"/>
        <dbReference type="ChEBI" id="CHEBI:456215"/>
        <dbReference type="EC" id="6.1.1.16"/>
    </reaction>
</comment>
<comment type="cofactor">
    <cofactor evidence="13">
        <name>Zn(2+)</name>
        <dbReference type="ChEBI" id="CHEBI:29105"/>
    </cofactor>
    <text evidence="13">Binds 1 zinc ion per subunit.</text>
</comment>
<keyword evidence="7 13" id="KW-0547">Nucleotide-binding</keyword>
<evidence type="ECO:0000256" key="12">
    <source>
        <dbReference type="ARBA" id="ARBA00047398"/>
    </source>
</evidence>
<feature type="region of interest" description="Disordered" evidence="14">
    <location>
        <begin position="156"/>
        <end position="180"/>
    </location>
</feature>
<dbReference type="InterPro" id="IPR015273">
    <property type="entry name" value="Cys-tRNA-synt_Ia_DALR"/>
</dbReference>
<feature type="binding site" evidence="13">
    <location>
        <position position="240"/>
    </location>
    <ligand>
        <name>Zn(2+)</name>
        <dbReference type="ChEBI" id="CHEBI:29105"/>
    </ligand>
</feature>
<feature type="binding site" evidence="13">
    <location>
        <position position="274"/>
    </location>
    <ligand>
        <name>ATP</name>
        <dbReference type="ChEBI" id="CHEBI:30616"/>
    </ligand>
</feature>
<dbReference type="PRINTS" id="PR00983">
    <property type="entry name" value="TRNASYNTHCYS"/>
</dbReference>
<evidence type="ECO:0000256" key="9">
    <source>
        <dbReference type="ARBA" id="ARBA00022840"/>
    </source>
</evidence>
<dbReference type="InterPro" id="IPR024909">
    <property type="entry name" value="Cys-tRNA/MSH_ligase"/>
</dbReference>
<evidence type="ECO:0000256" key="8">
    <source>
        <dbReference type="ARBA" id="ARBA00022833"/>
    </source>
</evidence>
<comment type="caution">
    <text evidence="16">The sequence shown here is derived from an EMBL/GenBank/DDBJ whole genome shotgun (WGS) entry which is preliminary data.</text>
</comment>
<feature type="short sequence motif" description="'KMSKS' region" evidence="13">
    <location>
        <begin position="271"/>
        <end position="275"/>
    </location>
</feature>
<dbReference type="SUPFAM" id="SSF47323">
    <property type="entry name" value="Anticodon-binding domain of a subclass of class I aminoacyl-tRNA synthetases"/>
    <property type="match status" value="1"/>
</dbReference>
<dbReference type="InterPro" id="IPR056411">
    <property type="entry name" value="CysS_C"/>
</dbReference>
<dbReference type="Gene3D" id="3.40.50.620">
    <property type="entry name" value="HUPs"/>
    <property type="match status" value="1"/>
</dbReference>
<dbReference type="GO" id="GO:0006423">
    <property type="term" value="P:cysteinyl-tRNA aminoacylation"/>
    <property type="evidence" value="ECO:0007669"/>
    <property type="project" value="UniProtKB-UniRule"/>
</dbReference>
<dbReference type="InterPro" id="IPR015803">
    <property type="entry name" value="Cys-tRNA-ligase"/>
</dbReference>
<keyword evidence="4 13" id="KW-0963">Cytoplasm</keyword>
<protein>
    <recommendedName>
        <fullName evidence="13">Cysteine--tRNA ligase</fullName>
        <ecNumber evidence="13">6.1.1.16</ecNumber>
    </recommendedName>
    <alternativeName>
        <fullName evidence="13">Cysteinyl-tRNA synthetase</fullName>
        <shortName evidence="13">CysRS</shortName>
    </alternativeName>
</protein>
<accession>A0A0A0BUK2</accession>
<dbReference type="EMBL" id="AXCZ01000132">
    <property type="protein sequence ID" value="KGM10804.1"/>
    <property type="molecule type" value="Genomic_DNA"/>
</dbReference>
<dbReference type="PANTHER" id="PTHR10890">
    <property type="entry name" value="CYSTEINYL-TRNA SYNTHETASE"/>
    <property type="match status" value="1"/>
</dbReference>
<dbReference type="InterPro" id="IPR032678">
    <property type="entry name" value="tRNA-synt_1_cat_dom"/>
</dbReference>
<name>A0A0A0BUK2_9CELL</name>
<dbReference type="CDD" id="cd00672">
    <property type="entry name" value="CysRS_core"/>
    <property type="match status" value="1"/>
</dbReference>
<comment type="similarity">
    <text evidence="2 13">Belongs to the class-I aminoacyl-tRNA synthetase family.</text>
</comment>
<dbReference type="GO" id="GO:0005524">
    <property type="term" value="F:ATP binding"/>
    <property type="evidence" value="ECO:0007669"/>
    <property type="project" value="UniProtKB-UniRule"/>
</dbReference>
<dbReference type="RefSeq" id="WP_035061595.1">
    <property type="nucleotide sequence ID" value="NZ_AXCZ01000132.1"/>
</dbReference>
<evidence type="ECO:0000256" key="13">
    <source>
        <dbReference type="HAMAP-Rule" id="MF_00041"/>
    </source>
</evidence>
<dbReference type="SUPFAM" id="SSF52374">
    <property type="entry name" value="Nucleotidylyl transferase"/>
    <property type="match status" value="1"/>
</dbReference>
<comment type="subcellular location">
    <subcellularLocation>
        <location evidence="1 13">Cytoplasm</location>
    </subcellularLocation>
</comment>
<dbReference type="NCBIfam" id="TIGR00435">
    <property type="entry name" value="cysS"/>
    <property type="match status" value="1"/>
</dbReference>
<reference evidence="16 17" key="1">
    <citation type="submission" date="2013-08" db="EMBL/GenBank/DDBJ databases">
        <title>Genome sequencing of Cellulomonas bogoriensis 69B4.</title>
        <authorList>
            <person name="Chen F."/>
            <person name="Li Y."/>
            <person name="Wang G."/>
        </authorList>
    </citation>
    <scope>NUCLEOTIDE SEQUENCE [LARGE SCALE GENOMIC DNA]</scope>
    <source>
        <strain evidence="16 17">69B4</strain>
    </source>
</reference>
<evidence type="ECO:0000256" key="7">
    <source>
        <dbReference type="ARBA" id="ARBA00022741"/>
    </source>
</evidence>
<organism evidence="16 17">
    <name type="scientific">Cellulomonas bogoriensis 69B4 = DSM 16987</name>
    <dbReference type="NCBI Taxonomy" id="1386082"/>
    <lineage>
        <taxon>Bacteria</taxon>
        <taxon>Bacillati</taxon>
        <taxon>Actinomycetota</taxon>
        <taxon>Actinomycetes</taxon>
        <taxon>Micrococcales</taxon>
        <taxon>Cellulomonadaceae</taxon>
        <taxon>Cellulomonas</taxon>
    </lineage>
</organism>
<dbReference type="OrthoDB" id="9815130at2"/>
<feature type="binding site" evidence="13">
    <location>
        <position position="244"/>
    </location>
    <ligand>
        <name>Zn(2+)</name>
        <dbReference type="ChEBI" id="CHEBI:29105"/>
    </ligand>
</feature>
<evidence type="ECO:0000256" key="2">
    <source>
        <dbReference type="ARBA" id="ARBA00005594"/>
    </source>
</evidence>
<dbReference type="GO" id="GO:0004817">
    <property type="term" value="F:cysteine-tRNA ligase activity"/>
    <property type="evidence" value="ECO:0007669"/>
    <property type="project" value="UniProtKB-UniRule"/>
</dbReference>